<reference evidence="1" key="1">
    <citation type="journal article" date="2012" name="Nature">
        <title>The oyster genome reveals stress adaptation and complexity of shell formation.</title>
        <authorList>
            <person name="Zhang G."/>
            <person name="Fang X."/>
            <person name="Guo X."/>
            <person name="Li L."/>
            <person name="Luo R."/>
            <person name="Xu F."/>
            <person name="Yang P."/>
            <person name="Zhang L."/>
            <person name="Wang X."/>
            <person name="Qi H."/>
            <person name="Xiong Z."/>
            <person name="Que H."/>
            <person name="Xie Y."/>
            <person name="Holland P.W."/>
            <person name="Paps J."/>
            <person name="Zhu Y."/>
            <person name="Wu F."/>
            <person name="Chen Y."/>
            <person name="Wang J."/>
            <person name="Peng C."/>
            <person name="Meng J."/>
            <person name="Yang L."/>
            <person name="Liu J."/>
            <person name="Wen B."/>
            <person name="Zhang N."/>
            <person name="Huang Z."/>
            <person name="Zhu Q."/>
            <person name="Feng Y."/>
            <person name="Mount A."/>
            <person name="Hedgecock D."/>
            <person name="Xu Z."/>
            <person name="Liu Y."/>
            <person name="Domazet-Loso T."/>
            <person name="Du Y."/>
            <person name="Sun X."/>
            <person name="Zhang S."/>
            <person name="Liu B."/>
            <person name="Cheng P."/>
            <person name="Jiang X."/>
            <person name="Li J."/>
            <person name="Fan D."/>
            <person name="Wang W."/>
            <person name="Fu W."/>
            <person name="Wang T."/>
            <person name="Wang B."/>
            <person name="Zhang J."/>
            <person name="Peng Z."/>
            <person name="Li Y."/>
            <person name="Li N."/>
            <person name="Wang J."/>
            <person name="Chen M."/>
            <person name="He Y."/>
            <person name="Tan F."/>
            <person name="Song X."/>
            <person name="Zheng Q."/>
            <person name="Huang R."/>
            <person name="Yang H."/>
            <person name="Du X."/>
            <person name="Chen L."/>
            <person name="Yang M."/>
            <person name="Gaffney P.M."/>
            <person name="Wang S."/>
            <person name="Luo L."/>
            <person name="She Z."/>
            <person name="Ming Y."/>
            <person name="Huang W."/>
            <person name="Zhang S."/>
            <person name="Huang B."/>
            <person name="Zhang Y."/>
            <person name="Qu T."/>
            <person name="Ni P."/>
            <person name="Miao G."/>
            <person name="Wang J."/>
            <person name="Wang Q."/>
            <person name="Steinberg C.E."/>
            <person name="Wang H."/>
            <person name="Li N."/>
            <person name="Qian L."/>
            <person name="Zhang G."/>
            <person name="Li Y."/>
            <person name="Yang H."/>
            <person name="Liu X."/>
            <person name="Wang J."/>
            <person name="Yin Y."/>
            <person name="Wang J."/>
        </authorList>
    </citation>
    <scope>NUCLEOTIDE SEQUENCE [LARGE SCALE GENOMIC DNA]</scope>
    <source>
        <strain evidence="1">05x7-T-G4-1.051#20</strain>
    </source>
</reference>
<sequence>MKQKGEEVRTTATEAKKLKRCGKCGEKRTPPAHQQYMEYRYCSSVDKTPFTEWREQLKNAGVARKKKGN</sequence>
<dbReference type="AlphaFoldDB" id="K1QR75"/>
<dbReference type="EMBL" id="JH823241">
    <property type="protein sequence ID" value="EKC33639.1"/>
    <property type="molecule type" value="Genomic_DNA"/>
</dbReference>
<organism evidence="1">
    <name type="scientific">Magallana gigas</name>
    <name type="common">Pacific oyster</name>
    <name type="synonym">Crassostrea gigas</name>
    <dbReference type="NCBI Taxonomy" id="29159"/>
    <lineage>
        <taxon>Eukaryota</taxon>
        <taxon>Metazoa</taxon>
        <taxon>Spiralia</taxon>
        <taxon>Lophotrochozoa</taxon>
        <taxon>Mollusca</taxon>
        <taxon>Bivalvia</taxon>
        <taxon>Autobranchia</taxon>
        <taxon>Pteriomorphia</taxon>
        <taxon>Ostreida</taxon>
        <taxon>Ostreoidea</taxon>
        <taxon>Ostreidae</taxon>
        <taxon>Magallana</taxon>
    </lineage>
</organism>
<name>K1QR75_MAGGI</name>
<protein>
    <submittedName>
        <fullName evidence="1">Uncharacterized protein</fullName>
    </submittedName>
</protein>
<dbReference type="InParanoid" id="K1QR75"/>
<dbReference type="HOGENOM" id="CLU_2778360_0_0_1"/>
<proteinExistence type="predicted"/>
<accession>K1QR75</accession>
<gene>
    <name evidence="1" type="ORF">CGI_10020081</name>
</gene>
<evidence type="ECO:0000313" key="1">
    <source>
        <dbReference type="EMBL" id="EKC33639.1"/>
    </source>
</evidence>